<keyword evidence="2" id="KW-1185">Reference proteome</keyword>
<dbReference type="GO" id="GO:1990810">
    <property type="term" value="P:microtubule anchoring at mitotic spindle pole body"/>
    <property type="evidence" value="ECO:0007669"/>
    <property type="project" value="TreeGrafter"/>
</dbReference>
<evidence type="ECO:0000313" key="2">
    <source>
        <dbReference type="Proteomes" id="UP001150569"/>
    </source>
</evidence>
<gene>
    <name evidence="1" type="ORF">IWQ60_007719</name>
</gene>
<comment type="caution">
    <text evidence="1">The sequence shown here is derived from an EMBL/GenBank/DDBJ whole genome shotgun (WGS) entry which is preliminary data.</text>
</comment>
<evidence type="ECO:0000313" key="1">
    <source>
        <dbReference type="EMBL" id="KAJ1917654.1"/>
    </source>
</evidence>
<dbReference type="OrthoDB" id="308690at2759"/>
<dbReference type="InterPro" id="IPR001680">
    <property type="entry name" value="WD40_rpt"/>
</dbReference>
<dbReference type="SMART" id="SM00320">
    <property type="entry name" value="WD40"/>
    <property type="match status" value="5"/>
</dbReference>
<dbReference type="InterPro" id="IPR015943">
    <property type="entry name" value="WD40/YVTN_repeat-like_dom_sf"/>
</dbReference>
<dbReference type="Proteomes" id="UP001150569">
    <property type="component" value="Unassembled WGS sequence"/>
</dbReference>
<reference evidence="1" key="1">
    <citation type="submission" date="2022-07" db="EMBL/GenBank/DDBJ databases">
        <title>Phylogenomic reconstructions and comparative analyses of Kickxellomycotina fungi.</title>
        <authorList>
            <person name="Reynolds N.K."/>
            <person name="Stajich J.E."/>
            <person name="Barry K."/>
            <person name="Grigoriev I.V."/>
            <person name="Crous P."/>
            <person name="Smith M.E."/>
        </authorList>
    </citation>
    <scope>NUCLEOTIDE SEQUENCE</scope>
    <source>
        <strain evidence="1">RSA 861</strain>
    </source>
</reference>
<organism evidence="1 2">
    <name type="scientific">Tieghemiomyces parasiticus</name>
    <dbReference type="NCBI Taxonomy" id="78921"/>
    <lineage>
        <taxon>Eukaryota</taxon>
        <taxon>Fungi</taxon>
        <taxon>Fungi incertae sedis</taxon>
        <taxon>Zoopagomycota</taxon>
        <taxon>Kickxellomycotina</taxon>
        <taxon>Dimargaritomycetes</taxon>
        <taxon>Dimargaritales</taxon>
        <taxon>Dimargaritaceae</taxon>
        <taxon>Tieghemiomyces</taxon>
    </lineage>
</organism>
<name>A0A9W8DPR8_9FUNG</name>
<dbReference type="PANTHER" id="PTHR16220:SF0">
    <property type="entry name" value="WD REPEAT-CONTAINING PROTEIN WRAP73"/>
    <property type="match status" value="1"/>
</dbReference>
<sequence length="440" mass="50820">MDFTPLHRQSGGLVSFSPDGRYLASTIKDRLVIRDAESLEVRHTYTCTYVVQDVQWSPHSDYLLSASYKQARVDVWSLHDDKWHAELDESFTGLSNARWARDGLHVLTVSEFQFRLNIWSMLTGEQLCVQYPKYKDKGFVYSPDSRYVAILERQESKDVVGVYSTNPWALQKTFGVDAIDCENLAWSPDGRYIAVWDTAVDYKVFVYNPLGVLKSTYQAYVDGLGIKSVRWDPFSQFLAIGSYDQQIRFLNTYNWTPFTTLKHPTNISNPDVRIYVEIDVSNEINETSHRFASKKLLRRFELRDKLLSVPTVVPDGTKPNPKLGVGSMEFDQSGHYLCTRNDNMPNSLWIWDMKELRLYAHITLIDPVRIVRWNPSYPGLLAFSSGVNCIYLWRPERGCEFYELPAANFNLAHFTWSPSGRALALWDKERCHLGHLAHLK</sequence>
<dbReference type="GO" id="GO:0005815">
    <property type="term" value="C:microtubule organizing center"/>
    <property type="evidence" value="ECO:0007669"/>
    <property type="project" value="TreeGrafter"/>
</dbReference>
<dbReference type="AlphaFoldDB" id="A0A9W8DPR8"/>
<dbReference type="SUPFAM" id="SSF82171">
    <property type="entry name" value="DPP6 N-terminal domain-like"/>
    <property type="match status" value="1"/>
</dbReference>
<dbReference type="Gene3D" id="2.130.10.10">
    <property type="entry name" value="YVTN repeat-like/Quinoprotein amine dehydrogenase"/>
    <property type="match status" value="3"/>
</dbReference>
<dbReference type="Pfam" id="PF00400">
    <property type="entry name" value="WD40"/>
    <property type="match status" value="1"/>
</dbReference>
<accession>A0A9W8DPR8</accession>
<dbReference type="PANTHER" id="PTHR16220">
    <property type="entry name" value="WD REPEAT PROTEIN 8-RELATED"/>
    <property type="match status" value="1"/>
</dbReference>
<proteinExistence type="predicted"/>
<dbReference type="EMBL" id="JANBPT010000533">
    <property type="protein sequence ID" value="KAJ1917654.1"/>
    <property type="molecule type" value="Genomic_DNA"/>
</dbReference>
<dbReference type="InterPro" id="IPR052778">
    <property type="entry name" value="Centrosome-WD_assoc"/>
</dbReference>
<protein>
    <submittedName>
        <fullName evidence="1">Uncharacterized protein</fullName>
    </submittedName>
</protein>
<dbReference type="GO" id="GO:1990811">
    <property type="term" value="C:MWP complex"/>
    <property type="evidence" value="ECO:0007669"/>
    <property type="project" value="TreeGrafter"/>
</dbReference>